<sequence>EKVKHLMPFSEQNTCYSPFSLMHVLLLLSFLSNDASILEMLNILDFDQTQMTNLSNILQNDKSVSLASNIFHHNLKTINQSFLQHLQKSFLIVPQQLQSASQVNKWCSDHTNNKIREIISDVSNLQTILISAIHFKAQWKEKFDSQQTFQKQFYGFFKESTHQYMYARSKFRYQQTKTAQILQLDYQNSNIKAHLILPLISTQQSLIQCLEAENISIQPGWQSVTVQIPKIQLENQFDLTNILKQLNVTKIFNQIQCQETLGEMLKIDQIVQKTFIEIDEEGTEAAAVTAVMARTGSIIKHNEQFICDRPFWFLLLEEGA</sequence>
<dbReference type="AlphaFoldDB" id="A0A146KB85"/>
<dbReference type="CDD" id="cd00172">
    <property type="entry name" value="serpin"/>
    <property type="match status" value="1"/>
</dbReference>
<protein>
    <submittedName>
        <fullName evidence="4">Serpin 1</fullName>
    </submittedName>
</protein>
<evidence type="ECO:0000259" key="3">
    <source>
        <dbReference type="SMART" id="SM00093"/>
    </source>
</evidence>
<gene>
    <name evidence="4" type="ORF">TPC1_13755</name>
</gene>
<dbReference type="SUPFAM" id="SSF56574">
    <property type="entry name" value="Serpins"/>
    <property type="match status" value="1"/>
</dbReference>
<accession>A0A146KB85</accession>
<evidence type="ECO:0000313" key="4">
    <source>
        <dbReference type="EMBL" id="JAP93807.1"/>
    </source>
</evidence>
<dbReference type="InterPro" id="IPR036186">
    <property type="entry name" value="Serpin_sf"/>
</dbReference>
<organism evidence="4">
    <name type="scientific">Trepomonas sp. PC1</name>
    <dbReference type="NCBI Taxonomy" id="1076344"/>
    <lineage>
        <taxon>Eukaryota</taxon>
        <taxon>Metamonada</taxon>
        <taxon>Diplomonadida</taxon>
        <taxon>Hexamitidae</taxon>
        <taxon>Hexamitinae</taxon>
        <taxon>Trepomonas</taxon>
    </lineage>
</organism>
<dbReference type="Gene3D" id="3.30.497.10">
    <property type="entry name" value="Antithrombin, subunit I, domain 2"/>
    <property type="match status" value="1"/>
</dbReference>
<dbReference type="InterPro" id="IPR042178">
    <property type="entry name" value="Serpin_sf_1"/>
</dbReference>
<dbReference type="GO" id="GO:0005615">
    <property type="term" value="C:extracellular space"/>
    <property type="evidence" value="ECO:0007669"/>
    <property type="project" value="InterPro"/>
</dbReference>
<dbReference type="InterPro" id="IPR000215">
    <property type="entry name" value="Serpin_fam"/>
</dbReference>
<evidence type="ECO:0000256" key="2">
    <source>
        <dbReference type="RuleBase" id="RU000411"/>
    </source>
</evidence>
<dbReference type="Pfam" id="PF00079">
    <property type="entry name" value="Serpin"/>
    <property type="match status" value="1"/>
</dbReference>
<proteinExistence type="inferred from homology"/>
<dbReference type="EMBL" id="GDID01002799">
    <property type="protein sequence ID" value="JAP93807.1"/>
    <property type="molecule type" value="Transcribed_RNA"/>
</dbReference>
<reference evidence="4" key="1">
    <citation type="submission" date="2015-07" db="EMBL/GenBank/DDBJ databases">
        <title>Adaptation to a free-living lifestyle via gene acquisitions in the diplomonad Trepomonas sp. PC1.</title>
        <authorList>
            <person name="Xu F."/>
            <person name="Jerlstrom-Hultqvist J."/>
            <person name="Kolisko M."/>
            <person name="Simpson A.G.B."/>
            <person name="Roger A.J."/>
            <person name="Svard S.G."/>
            <person name="Andersson J.O."/>
        </authorList>
    </citation>
    <scope>NUCLEOTIDE SEQUENCE</scope>
    <source>
        <strain evidence="4">PC1</strain>
    </source>
</reference>
<dbReference type="InterPro" id="IPR023796">
    <property type="entry name" value="Serpin_dom"/>
</dbReference>
<dbReference type="Gene3D" id="2.30.39.10">
    <property type="entry name" value="Alpha-1-antitrypsin, domain 1"/>
    <property type="match status" value="1"/>
</dbReference>
<dbReference type="InterPro" id="IPR042185">
    <property type="entry name" value="Serpin_sf_2"/>
</dbReference>
<feature type="domain" description="Serpin" evidence="3">
    <location>
        <begin position="2"/>
        <end position="318"/>
    </location>
</feature>
<dbReference type="PANTHER" id="PTHR11461:SF211">
    <property type="entry name" value="GH10112P-RELATED"/>
    <property type="match status" value="1"/>
</dbReference>
<comment type="similarity">
    <text evidence="1 2">Belongs to the serpin family.</text>
</comment>
<dbReference type="GO" id="GO:0004867">
    <property type="term" value="F:serine-type endopeptidase inhibitor activity"/>
    <property type="evidence" value="ECO:0007669"/>
    <property type="project" value="InterPro"/>
</dbReference>
<dbReference type="PANTHER" id="PTHR11461">
    <property type="entry name" value="SERINE PROTEASE INHIBITOR, SERPIN"/>
    <property type="match status" value="1"/>
</dbReference>
<evidence type="ECO:0000256" key="1">
    <source>
        <dbReference type="ARBA" id="ARBA00009500"/>
    </source>
</evidence>
<dbReference type="SMART" id="SM00093">
    <property type="entry name" value="SERPIN"/>
    <property type="match status" value="1"/>
</dbReference>
<feature type="non-terminal residue" evidence="4">
    <location>
        <position position="320"/>
    </location>
</feature>
<name>A0A146KB85_9EUKA</name>
<feature type="non-terminal residue" evidence="4">
    <location>
        <position position="1"/>
    </location>
</feature>